<dbReference type="AlphaFoldDB" id="A0A8S0U3H1"/>
<dbReference type="GO" id="GO:0006952">
    <property type="term" value="P:defense response"/>
    <property type="evidence" value="ECO:0007669"/>
    <property type="project" value="UniProtKB-KW"/>
</dbReference>
<sequence length="183" mass="20911">MLHYGHVKWPLSVVVNNSERHHIATTLCNRVQHSQAASLSVVENFGKAIDQRIHHKMLVIVVEIKPDIIATDPQKESERKFEWENRTTNDHSTVEVKVDRELMKNQVFEDQRRYRGVMQRPWGKFAAEIRDPNRKETLVWLGTFDTAVEAAKASDRAAFKLRGSKAILNFPLEAGLSNPSSGI</sequence>
<dbReference type="SMART" id="SM00380">
    <property type="entry name" value="AP2"/>
    <property type="match status" value="1"/>
</dbReference>
<dbReference type="InterPro" id="IPR016177">
    <property type="entry name" value="DNA-bd_dom_sf"/>
</dbReference>
<keyword evidence="7" id="KW-0804">Transcription</keyword>
<dbReference type="Pfam" id="PF00847">
    <property type="entry name" value="AP2"/>
    <property type="match status" value="1"/>
</dbReference>
<dbReference type="GO" id="GO:0009873">
    <property type="term" value="P:ethylene-activated signaling pathway"/>
    <property type="evidence" value="ECO:0007669"/>
    <property type="project" value="UniProtKB-KW"/>
</dbReference>
<comment type="subcellular location">
    <subcellularLocation>
        <location evidence="1">Nucleus</location>
    </subcellularLocation>
</comment>
<dbReference type="Gramene" id="OE9A035918T1">
    <property type="protein sequence ID" value="OE9A035918C1"/>
    <property type="gene ID" value="OE9A035918"/>
</dbReference>
<feature type="domain" description="AP2/ERF" evidence="9">
    <location>
        <begin position="113"/>
        <end position="171"/>
    </location>
</feature>
<dbReference type="Proteomes" id="UP000594638">
    <property type="component" value="Unassembled WGS sequence"/>
</dbReference>
<keyword evidence="5" id="KW-0238">DNA-binding</keyword>
<evidence type="ECO:0000256" key="1">
    <source>
        <dbReference type="ARBA" id="ARBA00004123"/>
    </source>
</evidence>
<accession>A0A8S0U3H1</accession>
<dbReference type="InterPro" id="IPR044808">
    <property type="entry name" value="ERF_plant"/>
</dbReference>
<gene>
    <name evidence="10" type="ORF">OLEA9_A035918</name>
</gene>
<keyword evidence="11" id="KW-1185">Reference proteome</keyword>
<evidence type="ECO:0000256" key="6">
    <source>
        <dbReference type="ARBA" id="ARBA00023159"/>
    </source>
</evidence>
<dbReference type="CDD" id="cd00018">
    <property type="entry name" value="AP2"/>
    <property type="match status" value="1"/>
</dbReference>
<dbReference type="PANTHER" id="PTHR31190:SF499">
    <property type="entry name" value="ETHYLENE-RESPONSIVE TRANSCRIPTION FACTOR ERF105"/>
    <property type="match status" value="1"/>
</dbReference>
<dbReference type="EMBL" id="CACTIH010007383">
    <property type="protein sequence ID" value="CAA3011909.1"/>
    <property type="molecule type" value="Genomic_DNA"/>
</dbReference>
<proteinExistence type="predicted"/>
<evidence type="ECO:0000256" key="4">
    <source>
        <dbReference type="ARBA" id="ARBA00023015"/>
    </source>
</evidence>
<dbReference type="GO" id="GO:0003700">
    <property type="term" value="F:DNA-binding transcription factor activity"/>
    <property type="evidence" value="ECO:0007669"/>
    <property type="project" value="InterPro"/>
</dbReference>
<dbReference type="SUPFAM" id="SSF54171">
    <property type="entry name" value="DNA-binding domain"/>
    <property type="match status" value="1"/>
</dbReference>
<dbReference type="Gene3D" id="3.30.730.10">
    <property type="entry name" value="AP2/ERF domain"/>
    <property type="match status" value="1"/>
</dbReference>
<evidence type="ECO:0000313" key="11">
    <source>
        <dbReference type="Proteomes" id="UP000594638"/>
    </source>
</evidence>
<dbReference type="GO" id="GO:0000976">
    <property type="term" value="F:transcription cis-regulatory region binding"/>
    <property type="evidence" value="ECO:0007669"/>
    <property type="project" value="UniProtKB-ARBA"/>
</dbReference>
<dbReference type="PANTHER" id="PTHR31190">
    <property type="entry name" value="DNA-BINDING DOMAIN"/>
    <property type="match status" value="1"/>
</dbReference>
<evidence type="ECO:0000313" key="10">
    <source>
        <dbReference type="EMBL" id="CAA3011909.1"/>
    </source>
</evidence>
<dbReference type="InterPro" id="IPR001471">
    <property type="entry name" value="AP2/ERF_dom"/>
</dbReference>
<organism evidence="10 11">
    <name type="scientific">Olea europaea subsp. europaea</name>
    <dbReference type="NCBI Taxonomy" id="158383"/>
    <lineage>
        <taxon>Eukaryota</taxon>
        <taxon>Viridiplantae</taxon>
        <taxon>Streptophyta</taxon>
        <taxon>Embryophyta</taxon>
        <taxon>Tracheophyta</taxon>
        <taxon>Spermatophyta</taxon>
        <taxon>Magnoliopsida</taxon>
        <taxon>eudicotyledons</taxon>
        <taxon>Gunneridae</taxon>
        <taxon>Pentapetalae</taxon>
        <taxon>asterids</taxon>
        <taxon>lamiids</taxon>
        <taxon>Lamiales</taxon>
        <taxon>Oleaceae</taxon>
        <taxon>Oleeae</taxon>
        <taxon>Olea</taxon>
    </lineage>
</organism>
<keyword evidence="8" id="KW-0539">Nucleus</keyword>
<dbReference type="OrthoDB" id="10038011at2759"/>
<protein>
    <submittedName>
        <fullName evidence="10">Ethylene-responsive transcription factor 5-like</fullName>
    </submittedName>
</protein>
<evidence type="ECO:0000256" key="5">
    <source>
        <dbReference type="ARBA" id="ARBA00023125"/>
    </source>
</evidence>
<evidence type="ECO:0000256" key="8">
    <source>
        <dbReference type="ARBA" id="ARBA00023242"/>
    </source>
</evidence>
<evidence type="ECO:0000256" key="2">
    <source>
        <dbReference type="ARBA" id="ARBA00022745"/>
    </source>
</evidence>
<dbReference type="PRINTS" id="PR00367">
    <property type="entry name" value="ETHRSPELEMNT"/>
</dbReference>
<dbReference type="FunFam" id="3.30.730.10:FF:000001">
    <property type="entry name" value="Ethylene-responsive transcription factor 2"/>
    <property type="match status" value="1"/>
</dbReference>
<evidence type="ECO:0000256" key="7">
    <source>
        <dbReference type="ARBA" id="ARBA00023163"/>
    </source>
</evidence>
<dbReference type="InterPro" id="IPR036955">
    <property type="entry name" value="AP2/ERF_dom_sf"/>
</dbReference>
<evidence type="ECO:0000256" key="3">
    <source>
        <dbReference type="ARBA" id="ARBA00022821"/>
    </source>
</evidence>
<dbReference type="PROSITE" id="PS51032">
    <property type="entry name" value="AP2_ERF"/>
    <property type="match status" value="1"/>
</dbReference>
<dbReference type="GO" id="GO:0005634">
    <property type="term" value="C:nucleus"/>
    <property type="evidence" value="ECO:0007669"/>
    <property type="project" value="UniProtKB-SubCell"/>
</dbReference>
<evidence type="ECO:0000259" key="9">
    <source>
        <dbReference type="PROSITE" id="PS51032"/>
    </source>
</evidence>
<reference evidence="10 11" key="1">
    <citation type="submission" date="2019-12" db="EMBL/GenBank/DDBJ databases">
        <authorList>
            <person name="Alioto T."/>
            <person name="Alioto T."/>
            <person name="Gomez Garrido J."/>
        </authorList>
    </citation>
    <scope>NUCLEOTIDE SEQUENCE [LARGE SCALE GENOMIC DNA]</scope>
</reference>
<keyword evidence="6" id="KW-0010">Activator</keyword>
<comment type="caution">
    <text evidence="10">The sequence shown here is derived from an EMBL/GenBank/DDBJ whole genome shotgun (WGS) entry which is preliminary data.</text>
</comment>
<keyword evidence="4" id="KW-0805">Transcription regulation</keyword>
<keyword evidence="2" id="KW-0936">Ethylene signaling pathway</keyword>
<name>A0A8S0U3H1_OLEEU</name>
<keyword evidence="3" id="KW-0611">Plant defense</keyword>